<protein>
    <submittedName>
        <fullName evidence="2">Uncharacterized protein</fullName>
    </submittedName>
</protein>
<reference evidence="3" key="1">
    <citation type="submission" date="2016-09" db="EMBL/GenBank/DDBJ databases">
        <authorList>
            <person name="Guldener U."/>
        </authorList>
    </citation>
    <scope>NUCLEOTIDE SEQUENCE [LARGE SCALE GENOMIC DNA]</scope>
    <source>
        <strain evidence="3">V64-1</strain>
    </source>
</reference>
<evidence type="ECO:0000313" key="2">
    <source>
        <dbReference type="EMBL" id="SCO86518.1"/>
    </source>
</evidence>
<organism evidence="2 3">
    <name type="scientific">Fusarium oxysporum</name>
    <name type="common">Fusarium vascular wilt</name>
    <dbReference type="NCBI Taxonomy" id="5507"/>
    <lineage>
        <taxon>Eukaryota</taxon>
        <taxon>Fungi</taxon>
        <taxon>Dikarya</taxon>
        <taxon>Ascomycota</taxon>
        <taxon>Pezizomycotina</taxon>
        <taxon>Sordariomycetes</taxon>
        <taxon>Hypocreomycetidae</taxon>
        <taxon>Hypocreales</taxon>
        <taxon>Nectriaceae</taxon>
        <taxon>Fusarium</taxon>
        <taxon>Fusarium oxysporum species complex</taxon>
    </lineage>
</organism>
<feature type="region of interest" description="Disordered" evidence="1">
    <location>
        <begin position="1"/>
        <end position="40"/>
    </location>
</feature>
<evidence type="ECO:0000256" key="1">
    <source>
        <dbReference type="SAM" id="MobiDB-lite"/>
    </source>
</evidence>
<accession>A0A2H3TCQ5</accession>
<gene>
    <name evidence="2" type="ORF">FRV6_10645</name>
</gene>
<name>A0A2H3TCQ5_FUSOX</name>
<dbReference type="EMBL" id="FMJY01000006">
    <property type="protein sequence ID" value="SCO86518.1"/>
    <property type="molecule type" value="Genomic_DNA"/>
</dbReference>
<dbReference type="Proteomes" id="UP000219369">
    <property type="component" value="Unassembled WGS sequence"/>
</dbReference>
<dbReference type="AlphaFoldDB" id="A0A2H3TCQ5"/>
<proteinExistence type="predicted"/>
<sequence length="40" mass="4251">MSAGRGRGGRLHQLGIASNRELPPESSGRTYSDSNAVSMF</sequence>
<feature type="compositionally biased region" description="Polar residues" evidence="1">
    <location>
        <begin position="27"/>
        <end position="40"/>
    </location>
</feature>
<evidence type="ECO:0000313" key="3">
    <source>
        <dbReference type="Proteomes" id="UP000219369"/>
    </source>
</evidence>